<keyword evidence="8" id="KW-1185">Reference proteome</keyword>
<dbReference type="EMBL" id="DS995701">
    <property type="protein sequence ID" value="EEQ27975.1"/>
    <property type="molecule type" value="Genomic_DNA"/>
</dbReference>
<dbReference type="Pfam" id="PF13816">
    <property type="entry name" value="Dehydratase_hem"/>
    <property type="match status" value="1"/>
</dbReference>
<dbReference type="HOGENOM" id="CLU_065607_0_0_1"/>
<dbReference type="OMA" id="SCRFMDI"/>
<evidence type="ECO:0000256" key="4">
    <source>
        <dbReference type="ARBA" id="ARBA00023004"/>
    </source>
</evidence>
<evidence type="ECO:0000256" key="3">
    <source>
        <dbReference type="ARBA" id="ARBA00022723"/>
    </source>
</evidence>
<gene>
    <name evidence="7" type="ORF">MCYG_00863</name>
</gene>
<evidence type="ECO:0000256" key="1">
    <source>
        <dbReference type="ARBA" id="ARBA00001970"/>
    </source>
</evidence>
<evidence type="ECO:0000256" key="2">
    <source>
        <dbReference type="ARBA" id="ARBA00022617"/>
    </source>
</evidence>
<evidence type="ECO:0000256" key="5">
    <source>
        <dbReference type="ARBA" id="ARBA00023239"/>
    </source>
</evidence>
<evidence type="ECO:0000256" key="6">
    <source>
        <dbReference type="SAM" id="MobiDB-lite"/>
    </source>
</evidence>
<dbReference type="VEuPathDB" id="FungiDB:MCYG_00863"/>
<dbReference type="OrthoDB" id="3359285at2759"/>
<keyword evidence="4" id="KW-0408">Iron</keyword>
<keyword evidence="3" id="KW-0479">Metal-binding</keyword>
<dbReference type="STRING" id="554155.C5FDU1"/>
<keyword evidence="5" id="KW-0456">Lyase</keyword>
<protein>
    <submittedName>
        <fullName evidence="7">Phenylacetaldoxime dehydratase</fullName>
    </submittedName>
</protein>
<accession>C5FDU1</accession>
<dbReference type="GO" id="GO:0016829">
    <property type="term" value="F:lyase activity"/>
    <property type="evidence" value="ECO:0007669"/>
    <property type="project" value="UniProtKB-KW"/>
</dbReference>
<evidence type="ECO:0000313" key="8">
    <source>
        <dbReference type="Proteomes" id="UP000002035"/>
    </source>
</evidence>
<dbReference type="eggNOG" id="ENOG502SHKM">
    <property type="taxonomic scope" value="Eukaryota"/>
</dbReference>
<dbReference type="Proteomes" id="UP000002035">
    <property type="component" value="Unassembled WGS sequence"/>
</dbReference>
<keyword evidence="2" id="KW-0349">Heme</keyword>
<proteinExistence type="predicted"/>
<organism evidence="7 8">
    <name type="scientific">Arthroderma otae (strain ATCC MYA-4605 / CBS 113480)</name>
    <name type="common">Microsporum canis</name>
    <dbReference type="NCBI Taxonomy" id="554155"/>
    <lineage>
        <taxon>Eukaryota</taxon>
        <taxon>Fungi</taxon>
        <taxon>Dikarya</taxon>
        <taxon>Ascomycota</taxon>
        <taxon>Pezizomycotina</taxon>
        <taxon>Eurotiomycetes</taxon>
        <taxon>Eurotiomycetidae</taxon>
        <taxon>Onygenales</taxon>
        <taxon>Arthrodermataceae</taxon>
        <taxon>Microsporum</taxon>
    </lineage>
</organism>
<dbReference type="InterPro" id="IPR025702">
    <property type="entry name" value="OXD"/>
</dbReference>
<sequence length="396" mass="45130">MNLYPPLVLRSDSIDLKGETTSLGTPLTFMLLHSRKKCLKQPFPPHLTQERTRPVNTPDNYDPPFPAYTARLPEHTKDIVMAIIGAQYSSAAENDGVAMSKVLEFMKNPSDATAQPSFRELVSVTDPNGSYNIAVIAYWPCRESYERWSVASTFTDWWEGLVVEDEHHGWFLEVFSPTIDRFETIISGNEVPEGIAHMRERVSGPLREHVYWGSMRDRLPISQTDAITGESINEAVHQVGGNTLQRRVRVPGKHNLAIIRSGQDWSNTRPEERKLYIETIHPALVMGMDFLRDKGRDIGCYSCRLMDVVDTDTFKADKDRTFGLAYFDDLGSLEKWSKEHQTHTAIFVGFLQYAKKLENNISLRLFHEVLVLKPEQQFFEYLGCHEKTGMLASLSS</sequence>
<name>C5FDU1_ARTOC</name>
<dbReference type="GeneID" id="9226689"/>
<dbReference type="RefSeq" id="XP_002850759.1">
    <property type="nucleotide sequence ID" value="XM_002850713.1"/>
</dbReference>
<dbReference type="AlphaFoldDB" id="C5FDU1"/>
<evidence type="ECO:0000313" key="7">
    <source>
        <dbReference type="EMBL" id="EEQ27975.1"/>
    </source>
</evidence>
<feature type="region of interest" description="Disordered" evidence="6">
    <location>
        <begin position="42"/>
        <end position="61"/>
    </location>
</feature>
<dbReference type="GO" id="GO:0046872">
    <property type="term" value="F:metal ion binding"/>
    <property type="evidence" value="ECO:0007669"/>
    <property type="project" value="UniProtKB-KW"/>
</dbReference>
<comment type="cofactor">
    <cofactor evidence="1">
        <name>heme b</name>
        <dbReference type="ChEBI" id="CHEBI:60344"/>
    </cofactor>
</comment>
<reference evidence="8" key="1">
    <citation type="journal article" date="2012" name="MBio">
        <title>Comparative genome analysis of Trichophyton rubrum and related dermatophytes reveals candidate genes involved in infection.</title>
        <authorList>
            <person name="Martinez D.A."/>
            <person name="Oliver B.G."/>
            <person name="Graeser Y."/>
            <person name="Goldberg J.M."/>
            <person name="Li W."/>
            <person name="Martinez-Rossi N.M."/>
            <person name="Monod M."/>
            <person name="Shelest E."/>
            <person name="Barton R.C."/>
            <person name="Birch E."/>
            <person name="Brakhage A.A."/>
            <person name="Chen Z."/>
            <person name="Gurr S.J."/>
            <person name="Heiman D."/>
            <person name="Heitman J."/>
            <person name="Kosti I."/>
            <person name="Rossi A."/>
            <person name="Saif S."/>
            <person name="Samalova M."/>
            <person name="Saunders C.W."/>
            <person name="Shea T."/>
            <person name="Summerbell R.C."/>
            <person name="Xu J."/>
            <person name="Young S."/>
            <person name="Zeng Q."/>
            <person name="Birren B.W."/>
            <person name="Cuomo C.A."/>
            <person name="White T.C."/>
        </authorList>
    </citation>
    <scope>NUCLEOTIDE SEQUENCE [LARGE SCALE GENOMIC DNA]</scope>
    <source>
        <strain evidence="8">ATCC MYA-4605 / CBS 113480</strain>
    </source>
</reference>